<dbReference type="InterPro" id="IPR020843">
    <property type="entry name" value="ER"/>
</dbReference>
<organism evidence="4 5">
    <name type="scientific">Trichoderma harzianum</name>
    <name type="common">Hypocrea lixii</name>
    <dbReference type="NCBI Taxonomy" id="5544"/>
    <lineage>
        <taxon>Eukaryota</taxon>
        <taxon>Fungi</taxon>
        <taxon>Dikarya</taxon>
        <taxon>Ascomycota</taxon>
        <taxon>Pezizomycotina</taxon>
        <taxon>Sordariomycetes</taxon>
        <taxon>Hypocreomycetidae</taxon>
        <taxon>Hypocreales</taxon>
        <taxon>Hypocreaceae</taxon>
        <taxon>Trichoderma</taxon>
    </lineage>
</organism>
<dbReference type="OMA" id="MTPHGSF"/>
<name>A0A0G0A405_TRIHA</name>
<dbReference type="PANTHER" id="PTHR45348:SF5">
    <property type="entry name" value="OXIDOREDUCTASE, PUTATIVE (AFU_ORTHOLOGUE AFUA_8G01420)-RELATED"/>
    <property type="match status" value="1"/>
</dbReference>
<comment type="caution">
    <text evidence="4">The sequence shown here is derived from an EMBL/GenBank/DDBJ whole genome shotgun (WGS) entry which is preliminary data.</text>
</comment>
<dbReference type="GO" id="GO:0016651">
    <property type="term" value="F:oxidoreductase activity, acting on NAD(P)H"/>
    <property type="evidence" value="ECO:0007669"/>
    <property type="project" value="InterPro"/>
</dbReference>
<dbReference type="InterPro" id="IPR011032">
    <property type="entry name" value="GroES-like_sf"/>
</dbReference>
<dbReference type="InterPro" id="IPR013154">
    <property type="entry name" value="ADH-like_N"/>
</dbReference>
<dbReference type="Gene3D" id="3.90.180.10">
    <property type="entry name" value="Medium-chain alcohol dehydrogenases, catalytic domain"/>
    <property type="match status" value="1"/>
</dbReference>
<dbReference type="OrthoDB" id="3233595at2759"/>
<evidence type="ECO:0000313" key="5">
    <source>
        <dbReference type="Proteomes" id="UP000034112"/>
    </source>
</evidence>
<dbReference type="Pfam" id="PF08240">
    <property type="entry name" value="ADH_N"/>
    <property type="match status" value="1"/>
</dbReference>
<dbReference type="EMBL" id="JOKZ01000014">
    <property type="protein sequence ID" value="KKP07007.1"/>
    <property type="molecule type" value="Genomic_DNA"/>
</dbReference>
<sequence length="352" mass="37783">MKEATVNPDVSVTIHDNVSLPRPSPTQVLIRIVCSGFNPKDWKEPYFQKIASNSGDDMAGYVESVGEDVVGFQVGDKVAAFHTMRTLGGSFAEFGLAESSTTFLLPEHVSFEEASTIPLCAYTAAVAIFARLKLPMPWAPPNEPTPLIIYGASSAVGAFAIKLARHAGIYPIIAVAGSGHAYVETLLDTSRGDSIVDYRNGNILQDIRLALDAAGTHDVYHAIDAICENDSHLVVSRALSTGGSIALIHPGLDYSDIRNDVNKGIIYVGVVNGNVEDDKRLAGMEKSDPIPHRRDFGLVWSTLFSRGLHDGWLTAHPYELVPGGLEGVSTALNNLKAGKASAKKYVVRIAEN</sequence>
<dbReference type="Gene3D" id="3.40.50.720">
    <property type="entry name" value="NAD(P)-binding Rossmann-like Domain"/>
    <property type="match status" value="1"/>
</dbReference>
<accession>A0A0G0A405</accession>
<dbReference type="InterPro" id="IPR047122">
    <property type="entry name" value="Trans-enoyl_RdTase-like"/>
</dbReference>
<reference evidence="5" key="1">
    <citation type="journal article" date="2015" name="Genome Announc.">
        <title>Draft whole-genome sequence of the biocontrol agent Trichoderma harzianum T6776.</title>
        <authorList>
            <person name="Baroncelli R."/>
            <person name="Piaggeschi G."/>
            <person name="Fiorini L."/>
            <person name="Bertolini E."/>
            <person name="Zapparata A."/>
            <person name="Pe M.E."/>
            <person name="Sarrocco S."/>
            <person name="Vannacci G."/>
        </authorList>
    </citation>
    <scope>NUCLEOTIDE SEQUENCE [LARGE SCALE GENOMIC DNA]</scope>
    <source>
        <strain evidence="5">T6776</strain>
    </source>
</reference>
<evidence type="ECO:0000313" key="4">
    <source>
        <dbReference type="EMBL" id="KKP07007.1"/>
    </source>
</evidence>
<feature type="domain" description="Enoyl reductase (ER)" evidence="3">
    <location>
        <begin position="5"/>
        <end position="347"/>
    </location>
</feature>
<evidence type="ECO:0000256" key="2">
    <source>
        <dbReference type="ARBA" id="ARBA00023002"/>
    </source>
</evidence>
<evidence type="ECO:0000259" key="3">
    <source>
        <dbReference type="SMART" id="SM00829"/>
    </source>
</evidence>
<dbReference type="PANTHER" id="PTHR45348">
    <property type="entry name" value="HYPOTHETICAL OXIDOREDUCTASE (EUROFUNG)"/>
    <property type="match status" value="1"/>
</dbReference>
<dbReference type="CDD" id="cd08249">
    <property type="entry name" value="enoyl_reductase_like"/>
    <property type="match status" value="1"/>
</dbReference>
<dbReference type="SUPFAM" id="SSF50129">
    <property type="entry name" value="GroES-like"/>
    <property type="match status" value="1"/>
</dbReference>
<gene>
    <name evidence="4" type="ORF">THAR02_00886</name>
</gene>
<dbReference type="SUPFAM" id="SSF51735">
    <property type="entry name" value="NAD(P)-binding Rossmann-fold domains"/>
    <property type="match status" value="1"/>
</dbReference>
<dbReference type="AlphaFoldDB" id="A0A0G0A405"/>
<evidence type="ECO:0000256" key="1">
    <source>
        <dbReference type="ARBA" id="ARBA00008072"/>
    </source>
</evidence>
<dbReference type="SMART" id="SM00829">
    <property type="entry name" value="PKS_ER"/>
    <property type="match status" value="1"/>
</dbReference>
<dbReference type="Proteomes" id="UP000034112">
    <property type="component" value="Unassembled WGS sequence"/>
</dbReference>
<comment type="similarity">
    <text evidence="1">Belongs to the zinc-containing alcohol dehydrogenase family.</text>
</comment>
<keyword evidence="2" id="KW-0560">Oxidoreductase</keyword>
<dbReference type="InterPro" id="IPR036291">
    <property type="entry name" value="NAD(P)-bd_dom_sf"/>
</dbReference>
<proteinExistence type="inferred from homology"/>
<protein>
    <submittedName>
        <fullName evidence="4">Alcohol dehydrogenase</fullName>
    </submittedName>
</protein>